<name>D3DHN4_HYDTT</name>
<dbReference type="OrthoDB" id="11566at2"/>
<dbReference type="KEGG" id="hth:HTH_0877"/>
<dbReference type="PATRIC" id="fig|608538.5.peg.897"/>
<feature type="domain" description="Cas12f1-like TNB" evidence="3">
    <location>
        <begin position="392"/>
        <end position="453"/>
    </location>
</feature>
<evidence type="ECO:0000313" key="5">
    <source>
        <dbReference type="Proteomes" id="UP000002574"/>
    </source>
</evidence>
<keyword evidence="2" id="KW-0175">Coiled coil</keyword>
<feature type="coiled-coil region" evidence="2">
    <location>
        <begin position="280"/>
        <end position="307"/>
    </location>
</feature>
<dbReference type="NCBIfam" id="NF040570">
    <property type="entry name" value="guided_TnpB"/>
    <property type="match status" value="1"/>
</dbReference>
<gene>
    <name evidence="4" type="ordered locus">HTH_0877</name>
</gene>
<dbReference type="Pfam" id="PF07282">
    <property type="entry name" value="Cas12f1-like_TNB"/>
    <property type="match status" value="1"/>
</dbReference>
<dbReference type="InterPro" id="IPR010095">
    <property type="entry name" value="Cas12f1-like_TNB"/>
</dbReference>
<sequence length="528" mass="61360">MKDRVVVSYELTLPQNIYPKLDRLFSEFKWNVRRTLSSLWNEETIEKLKGKGSSVGILKSEVMRPSHLPSRFHRNVLELSGQIVRSQIERKRIYEYILEKPCRAIISENILAKELKTSPLFVLNIQRQVRKGLRRGKVEKDYLRAVRPSFSGNVVITSADDSLCRGQMRKLKTDGKFIEFEIKVPDGRGWRWIKVQKLIPDRLKKDIFRAKGIGSPLIKRVFLKSGYTIYKLVIPLELEVEVQKEADRMFAIDLSPSENRLGVGTVVAKEGHSKPIFFRASKMIKKLERLLKEISNLERKIDRIADQIHSTGSEEHREKLKGRLRHLYAEQRLRWRKFKELRKQVLEVFVNLVVEHARAYGCQAIAIEALKFSSSPRWKNPKMRRYFETWFYSKFSERLAHKAQRRGIRVIEVPAFYTSQVCHVCGRRGRAKGLEFECECGSFDRDYNASVNIGIRALEWVSGSKSEPYRGEDSPARFPFPQGTVHLKGRALLSILPPAQLLSYLKLVETSYLKLSSLSKYLQVDKYG</sequence>
<dbReference type="EMBL" id="AP011112">
    <property type="protein sequence ID" value="BAI69336.1"/>
    <property type="molecule type" value="Genomic_DNA"/>
</dbReference>
<evidence type="ECO:0000256" key="2">
    <source>
        <dbReference type="SAM" id="Coils"/>
    </source>
</evidence>
<proteinExistence type="predicted"/>
<accession>D3DHN4</accession>
<dbReference type="AlphaFoldDB" id="D3DHN4"/>
<evidence type="ECO:0000259" key="3">
    <source>
        <dbReference type="Pfam" id="PF07282"/>
    </source>
</evidence>
<dbReference type="NCBIfam" id="TIGR01766">
    <property type="entry name" value="IS200/IS605 family accessory protein TnpB-like domain"/>
    <property type="match status" value="1"/>
</dbReference>
<dbReference type="GO" id="GO:0003677">
    <property type="term" value="F:DNA binding"/>
    <property type="evidence" value="ECO:0007669"/>
    <property type="project" value="UniProtKB-KW"/>
</dbReference>
<organism evidence="4 5">
    <name type="scientific">Hydrogenobacter thermophilus (strain DSM 6534 / IAM 12695 / TK-6)</name>
    <dbReference type="NCBI Taxonomy" id="608538"/>
    <lineage>
        <taxon>Bacteria</taxon>
        <taxon>Pseudomonadati</taxon>
        <taxon>Aquificota</taxon>
        <taxon>Aquificia</taxon>
        <taxon>Aquificales</taxon>
        <taxon>Aquificaceae</taxon>
        <taxon>Hydrogenobacter</taxon>
    </lineage>
</organism>
<keyword evidence="5" id="KW-1185">Reference proteome</keyword>
<dbReference type="KEGG" id="hte:Hydth_0877"/>
<dbReference type="RefSeq" id="WP_012963516.1">
    <property type="nucleotide sequence ID" value="NC_013799.1"/>
</dbReference>
<evidence type="ECO:0000256" key="1">
    <source>
        <dbReference type="ARBA" id="ARBA00023125"/>
    </source>
</evidence>
<dbReference type="Proteomes" id="UP000002574">
    <property type="component" value="Chromosome"/>
</dbReference>
<dbReference type="STRING" id="608538.HTH_0877"/>
<dbReference type="eggNOG" id="COG0675">
    <property type="taxonomic scope" value="Bacteria"/>
</dbReference>
<evidence type="ECO:0000313" key="4">
    <source>
        <dbReference type="EMBL" id="BAI69336.1"/>
    </source>
</evidence>
<reference evidence="4 5" key="1">
    <citation type="journal article" date="2010" name="J. Bacteriol.">
        <title>Complete genome sequence of the thermophilic, obligately chemolithoautotrophic hydrogen-oxidizing bacterium Hydrogenobacter thermophilus TK-6.</title>
        <authorList>
            <person name="Arai H."/>
            <person name="Kanbe H."/>
            <person name="Ishii M."/>
            <person name="Igarashi Y."/>
        </authorList>
    </citation>
    <scope>NUCLEOTIDE SEQUENCE [LARGE SCALE GENOMIC DNA]</scope>
    <source>
        <strain evidence="5">DSM 6534 / IAM 12695 / TK-6 [Tokyo]</strain>
    </source>
</reference>
<keyword evidence="1" id="KW-0238">DNA-binding</keyword>
<protein>
    <submittedName>
        <fullName evidence="4">Putative transposase</fullName>
    </submittedName>
</protein>